<organism evidence="14 15">
    <name type="scientific">Plakobranchus ocellatus</name>
    <dbReference type="NCBI Taxonomy" id="259542"/>
    <lineage>
        <taxon>Eukaryota</taxon>
        <taxon>Metazoa</taxon>
        <taxon>Spiralia</taxon>
        <taxon>Lophotrochozoa</taxon>
        <taxon>Mollusca</taxon>
        <taxon>Gastropoda</taxon>
        <taxon>Heterobranchia</taxon>
        <taxon>Euthyneura</taxon>
        <taxon>Panpulmonata</taxon>
        <taxon>Sacoglossa</taxon>
        <taxon>Placobranchoidea</taxon>
        <taxon>Plakobranchidae</taxon>
        <taxon>Plakobranchus</taxon>
    </lineage>
</organism>
<reference evidence="14 15" key="1">
    <citation type="journal article" date="2021" name="Elife">
        <title>Chloroplast acquisition without the gene transfer in kleptoplastic sea slugs, Plakobranchus ocellatus.</title>
        <authorList>
            <person name="Maeda T."/>
            <person name="Takahashi S."/>
            <person name="Yoshida T."/>
            <person name="Shimamura S."/>
            <person name="Takaki Y."/>
            <person name="Nagai Y."/>
            <person name="Toyoda A."/>
            <person name="Suzuki Y."/>
            <person name="Arimoto A."/>
            <person name="Ishii H."/>
            <person name="Satoh N."/>
            <person name="Nishiyama T."/>
            <person name="Hasebe M."/>
            <person name="Maruyama T."/>
            <person name="Minagawa J."/>
            <person name="Obokata J."/>
            <person name="Shigenobu S."/>
        </authorList>
    </citation>
    <scope>NUCLEOTIDE SEQUENCE [LARGE SCALE GENOMIC DNA]</scope>
</reference>
<comment type="cofactor">
    <cofactor evidence="1">
        <name>Zn(2+)</name>
        <dbReference type="ChEBI" id="CHEBI:29105"/>
    </cofactor>
</comment>
<evidence type="ECO:0000256" key="5">
    <source>
        <dbReference type="ARBA" id="ARBA00022723"/>
    </source>
</evidence>
<keyword evidence="9" id="KW-0482">Metalloprotease</keyword>
<keyword evidence="6" id="KW-0732">Signal</keyword>
<proteinExistence type="inferred from homology"/>
<dbReference type="Gene3D" id="3.30.70.340">
    <property type="entry name" value="Metallocarboxypeptidase-like"/>
    <property type="match status" value="1"/>
</dbReference>
<dbReference type="PANTHER" id="PTHR11705">
    <property type="entry name" value="PROTEASE FAMILY M14 CARBOXYPEPTIDASE A,B"/>
    <property type="match status" value="1"/>
</dbReference>
<dbReference type="CDD" id="cd03860">
    <property type="entry name" value="M14_CP_A-B_like"/>
    <property type="match status" value="1"/>
</dbReference>
<feature type="domain" description="Peptidase M14" evidence="13">
    <location>
        <begin position="156"/>
        <end position="469"/>
    </location>
</feature>
<dbReference type="AlphaFoldDB" id="A0AAV4C1U8"/>
<dbReference type="Pfam" id="PF00246">
    <property type="entry name" value="Peptidase_M14"/>
    <property type="match status" value="1"/>
</dbReference>
<dbReference type="EMBL" id="BLXT01005746">
    <property type="protein sequence ID" value="GFO25351.1"/>
    <property type="molecule type" value="Genomic_DNA"/>
</dbReference>
<keyword evidence="10" id="KW-1015">Disulfide bond</keyword>
<evidence type="ECO:0000256" key="9">
    <source>
        <dbReference type="ARBA" id="ARBA00023049"/>
    </source>
</evidence>
<dbReference type="FunFam" id="3.40.630.10:FF:000084">
    <property type="entry name" value="Carboxypeptidase B2"/>
    <property type="match status" value="1"/>
</dbReference>
<gene>
    <name evidence="14" type="ORF">PoB_005185600</name>
</gene>
<dbReference type="Gene3D" id="3.40.630.10">
    <property type="entry name" value="Zn peptidases"/>
    <property type="match status" value="1"/>
</dbReference>
<keyword evidence="8" id="KW-0862">Zinc</keyword>
<feature type="region of interest" description="Disordered" evidence="12">
    <location>
        <begin position="555"/>
        <end position="577"/>
    </location>
</feature>
<name>A0AAV4C1U8_9GAST</name>
<dbReference type="Proteomes" id="UP000735302">
    <property type="component" value="Unassembled WGS sequence"/>
</dbReference>
<evidence type="ECO:0000256" key="3">
    <source>
        <dbReference type="ARBA" id="ARBA00022645"/>
    </source>
</evidence>
<dbReference type="GO" id="GO:0005615">
    <property type="term" value="C:extracellular space"/>
    <property type="evidence" value="ECO:0007669"/>
    <property type="project" value="TreeGrafter"/>
</dbReference>
<sequence length="690" mass="78120">MSQKRPNGASLSSFPTQRHLMTSFCLAHFSKTGMIAIISLVCLMQPTVAADEPGENYERSQVMRISASSDADVTFLRQLRHKLNLDTWRDLHQPNSTGDFYVPPHLYSVIRNFLTLHGIPYQVLIDDTARYISEQSERDSKDRVKRASSKHNYRYRYLSYPEMVQFLKELKELESSATSANVQFGSIGQSFEGRDTPYVKITSKREDTPKGTIFIDGGFHSREWISPAMVVEIIHRLVFNTDQDDDTRRLLDMFDFILVPIVNPDGYVFTFTSEYDARLWRKSRTNKYDPNNRCYGVDLNRNFGYMWNDNPVFGGSSDACNPSFSGPHPFSEPESQNLRDLLLSNKDALTGYVSFHSYGQYFLYPWGYRDDVEIEDEQDLIYVASAFQDTMLRKNYSYLVGSSAKSLYPAAGGSSDYVRGAIGVKFAYTVELPPKDVVMPYGGFVVPESEVEAIVTDTWAGVKALLLRLFYYNSHCKEKLTTISSELEEKLQKVGDCANWKSVYGKTTSQAKIEASAEDMNGGANPDLQDVTLSNEDKLLVKKLKMHYDKHIERGLNKESVPQAERESNTENTKDVAKPDLRDVSFEEDTIDENTVDHLPGFENTMYDQYIYSASTEGETIAGMRSGSSKLWSIVKAYHPYSTRLKLITDKVGSMKDQGVECEVAGQNLPANALMTNSHKSPVTCDTSIR</sequence>
<dbReference type="GO" id="GO:0008270">
    <property type="term" value="F:zinc ion binding"/>
    <property type="evidence" value="ECO:0007669"/>
    <property type="project" value="InterPro"/>
</dbReference>
<evidence type="ECO:0000313" key="14">
    <source>
        <dbReference type="EMBL" id="GFO25351.1"/>
    </source>
</evidence>
<dbReference type="SMART" id="SM00631">
    <property type="entry name" value="Zn_pept"/>
    <property type="match status" value="1"/>
</dbReference>
<evidence type="ECO:0000256" key="12">
    <source>
        <dbReference type="SAM" id="MobiDB-lite"/>
    </source>
</evidence>
<keyword evidence="3 14" id="KW-0121">Carboxypeptidase</keyword>
<feature type="active site" description="Proton donor/acceptor" evidence="11">
    <location>
        <position position="431"/>
    </location>
</feature>
<dbReference type="GO" id="GO:0006508">
    <property type="term" value="P:proteolysis"/>
    <property type="evidence" value="ECO:0007669"/>
    <property type="project" value="UniProtKB-KW"/>
</dbReference>
<evidence type="ECO:0000259" key="13">
    <source>
        <dbReference type="PROSITE" id="PS52035"/>
    </source>
</evidence>
<evidence type="ECO:0000256" key="6">
    <source>
        <dbReference type="ARBA" id="ARBA00022729"/>
    </source>
</evidence>
<protein>
    <submittedName>
        <fullName evidence="14">Carboxypeptidase</fullName>
    </submittedName>
</protein>
<evidence type="ECO:0000256" key="4">
    <source>
        <dbReference type="ARBA" id="ARBA00022670"/>
    </source>
</evidence>
<dbReference type="InterPro" id="IPR003146">
    <property type="entry name" value="M14A_act_pep"/>
</dbReference>
<evidence type="ECO:0000313" key="15">
    <source>
        <dbReference type="Proteomes" id="UP000735302"/>
    </source>
</evidence>
<comment type="similarity">
    <text evidence="2 11">Belongs to the peptidase M14 family.</text>
</comment>
<dbReference type="Pfam" id="PF02244">
    <property type="entry name" value="Propep_M14"/>
    <property type="match status" value="1"/>
</dbReference>
<evidence type="ECO:0000256" key="7">
    <source>
        <dbReference type="ARBA" id="ARBA00022801"/>
    </source>
</evidence>
<keyword evidence="15" id="KW-1185">Reference proteome</keyword>
<evidence type="ECO:0000256" key="10">
    <source>
        <dbReference type="ARBA" id="ARBA00023157"/>
    </source>
</evidence>
<dbReference type="PRINTS" id="PR00765">
    <property type="entry name" value="CRBOXYPTASEA"/>
</dbReference>
<dbReference type="PANTHER" id="PTHR11705:SF140">
    <property type="entry name" value="FI02848P-RELATED"/>
    <property type="match status" value="1"/>
</dbReference>
<dbReference type="GO" id="GO:0004181">
    <property type="term" value="F:metallocarboxypeptidase activity"/>
    <property type="evidence" value="ECO:0007669"/>
    <property type="project" value="InterPro"/>
</dbReference>
<comment type="caution">
    <text evidence="14">The sequence shown here is derived from an EMBL/GenBank/DDBJ whole genome shotgun (WGS) entry which is preliminary data.</text>
</comment>
<evidence type="ECO:0000256" key="8">
    <source>
        <dbReference type="ARBA" id="ARBA00022833"/>
    </source>
</evidence>
<evidence type="ECO:0000256" key="2">
    <source>
        <dbReference type="ARBA" id="ARBA00005988"/>
    </source>
</evidence>
<dbReference type="SUPFAM" id="SSF53187">
    <property type="entry name" value="Zn-dependent exopeptidases"/>
    <property type="match status" value="1"/>
</dbReference>
<accession>A0AAV4C1U8</accession>
<keyword evidence="7" id="KW-0378">Hydrolase</keyword>
<keyword evidence="5" id="KW-0479">Metal-binding</keyword>
<dbReference type="SUPFAM" id="SSF54897">
    <property type="entry name" value="Protease propeptides/inhibitors"/>
    <property type="match status" value="1"/>
</dbReference>
<feature type="compositionally biased region" description="Basic and acidic residues" evidence="12">
    <location>
        <begin position="564"/>
        <end position="577"/>
    </location>
</feature>
<dbReference type="InterPro" id="IPR000834">
    <property type="entry name" value="Peptidase_M14"/>
</dbReference>
<evidence type="ECO:0000256" key="1">
    <source>
        <dbReference type="ARBA" id="ARBA00001947"/>
    </source>
</evidence>
<dbReference type="InterPro" id="IPR036990">
    <property type="entry name" value="M14A-like_propep"/>
</dbReference>
<evidence type="ECO:0000256" key="11">
    <source>
        <dbReference type="PROSITE-ProRule" id="PRU01379"/>
    </source>
</evidence>
<keyword evidence="4" id="KW-0645">Protease</keyword>
<dbReference type="PROSITE" id="PS52035">
    <property type="entry name" value="PEPTIDASE_M14"/>
    <property type="match status" value="1"/>
</dbReference>